<evidence type="ECO:0000313" key="2">
    <source>
        <dbReference type="EMBL" id="CAI0544586.1"/>
    </source>
</evidence>
<sequence length="54" mass="5980">GEDVGHQDKPFGDERPAIVHEVAEHEPIGPVTESPIPRDTDAEERRQNDCVAYA</sequence>
<gene>
    <name evidence="2" type="ORF">LITE_LOCUS43227</name>
</gene>
<feature type="compositionally biased region" description="Basic and acidic residues" evidence="1">
    <location>
        <begin position="36"/>
        <end position="48"/>
    </location>
</feature>
<reference evidence="2" key="1">
    <citation type="submission" date="2022-08" db="EMBL/GenBank/DDBJ databases">
        <authorList>
            <person name="Gutierrez-Valencia J."/>
        </authorList>
    </citation>
    <scope>NUCLEOTIDE SEQUENCE</scope>
</reference>
<feature type="non-terminal residue" evidence="2">
    <location>
        <position position="1"/>
    </location>
</feature>
<dbReference type="AlphaFoldDB" id="A0AAV0QHP6"/>
<proteinExistence type="predicted"/>
<feature type="compositionally biased region" description="Basic and acidic residues" evidence="1">
    <location>
        <begin position="1"/>
        <end position="27"/>
    </location>
</feature>
<comment type="caution">
    <text evidence="2">The sequence shown here is derived from an EMBL/GenBank/DDBJ whole genome shotgun (WGS) entry which is preliminary data.</text>
</comment>
<feature type="region of interest" description="Disordered" evidence="1">
    <location>
        <begin position="1"/>
        <end position="54"/>
    </location>
</feature>
<organism evidence="2 3">
    <name type="scientific">Linum tenue</name>
    <dbReference type="NCBI Taxonomy" id="586396"/>
    <lineage>
        <taxon>Eukaryota</taxon>
        <taxon>Viridiplantae</taxon>
        <taxon>Streptophyta</taxon>
        <taxon>Embryophyta</taxon>
        <taxon>Tracheophyta</taxon>
        <taxon>Spermatophyta</taxon>
        <taxon>Magnoliopsida</taxon>
        <taxon>eudicotyledons</taxon>
        <taxon>Gunneridae</taxon>
        <taxon>Pentapetalae</taxon>
        <taxon>rosids</taxon>
        <taxon>fabids</taxon>
        <taxon>Malpighiales</taxon>
        <taxon>Linaceae</taxon>
        <taxon>Linum</taxon>
    </lineage>
</organism>
<dbReference type="EMBL" id="CAMGYJ010000009">
    <property type="protein sequence ID" value="CAI0544586.1"/>
    <property type="molecule type" value="Genomic_DNA"/>
</dbReference>
<evidence type="ECO:0000256" key="1">
    <source>
        <dbReference type="SAM" id="MobiDB-lite"/>
    </source>
</evidence>
<name>A0AAV0QHP6_9ROSI</name>
<evidence type="ECO:0000313" key="3">
    <source>
        <dbReference type="Proteomes" id="UP001154282"/>
    </source>
</evidence>
<dbReference type="Proteomes" id="UP001154282">
    <property type="component" value="Unassembled WGS sequence"/>
</dbReference>
<accession>A0AAV0QHP6</accession>
<keyword evidence="3" id="KW-1185">Reference proteome</keyword>
<protein>
    <submittedName>
        <fullName evidence="2">Uncharacterized protein</fullName>
    </submittedName>
</protein>